<dbReference type="InterPro" id="IPR050645">
    <property type="entry name" value="Histidine_acid_phosphatase"/>
</dbReference>
<reference evidence="3" key="1">
    <citation type="journal article" date="2014" name="Insect Biochem. Mol. Biol.">
        <title>An insight into the sialome of the frog biting fly, Corethrella appendiculata.</title>
        <authorList>
            <person name="Ribeiro J.M.C."/>
            <person name="Chagas A.C."/>
            <person name="Pham V.M."/>
            <person name="Lounibos L.P."/>
            <person name="Calvo E."/>
        </authorList>
    </citation>
    <scope>NUCLEOTIDE SEQUENCE</scope>
    <source>
        <tissue evidence="3">Salivary glands</tissue>
    </source>
</reference>
<dbReference type="CDD" id="cd07061">
    <property type="entry name" value="HP_HAP_like"/>
    <property type="match status" value="1"/>
</dbReference>
<dbReference type="InterPro" id="IPR000560">
    <property type="entry name" value="His_Pase_clade-2"/>
</dbReference>
<organism evidence="3">
    <name type="scientific">Corethrella appendiculata</name>
    <dbReference type="NCBI Taxonomy" id="1370023"/>
    <lineage>
        <taxon>Eukaryota</taxon>
        <taxon>Metazoa</taxon>
        <taxon>Ecdysozoa</taxon>
        <taxon>Arthropoda</taxon>
        <taxon>Hexapoda</taxon>
        <taxon>Insecta</taxon>
        <taxon>Pterygota</taxon>
        <taxon>Neoptera</taxon>
        <taxon>Endopterygota</taxon>
        <taxon>Diptera</taxon>
        <taxon>Nematocera</taxon>
        <taxon>Culicoidea</taxon>
        <taxon>Chaoboridae</taxon>
        <taxon>Corethrella</taxon>
    </lineage>
</organism>
<sequence>MAACVNNKIYLAIFWFCLLKSCVYSASIDYSKNKGDFGNSQDATLRMVHVFLRHGERTPADTYPTDPYLNFTFPPFGLGALTSNGIQSMIDNGKWLRKRYQNLLPKFNQQDIYAQCTDVSRTKKSTSLNLEGMFPLSETNNQQIPYTFQPLAEDTLLLVRTGCARYDEALQEVNNLPAIKKMMDDNKPLLKDLSFITNMSIVTPDDVQSLFSTLRSEVLYEPKLVLPKWTQDYYPDKLLPLTLESFRLNIYTDEMQRIKGGQFLKLLVNNWTSFIKNGYSDNARKFNLFLGHDSTSVNILAALGIWRNEFPDFGIGGIVELYEGKNLKYFVKVYYKELGKEPELRKIPGCNEECTLEEFVNVRSKTISTDLNKECIPKNPDATTAKPLGP</sequence>
<proteinExistence type="evidence at transcript level"/>
<dbReference type="SUPFAM" id="SSF53254">
    <property type="entry name" value="Phosphoglycerate mutase-like"/>
    <property type="match status" value="1"/>
</dbReference>
<evidence type="ECO:0000313" key="3">
    <source>
        <dbReference type="EMBL" id="JAB56480.1"/>
    </source>
</evidence>
<keyword evidence="2" id="KW-0732">Signal</keyword>
<name>U5ES63_9DIPT</name>
<evidence type="ECO:0000256" key="2">
    <source>
        <dbReference type="SAM" id="SignalP"/>
    </source>
</evidence>
<comment type="similarity">
    <text evidence="1">Belongs to the histidine acid phosphatase family.</text>
</comment>
<dbReference type="EMBL" id="GANO01003391">
    <property type="protein sequence ID" value="JAB56480.1"/>
    <property type="molecule type" value="mRNA"/>
</dbReference>
<dbReference type="Gene3D" id="3.40.50.1240">
    <property type="entry name" value="Phosphoglycerate mutase-like"/>
    <property type="match status" value="1"/>
</dbReference>
<dbReference type="PANTHER" id="PTHR11567">
    <property type="entry name" value="ACID PHOSPHATASE-RELATED"/>
    <property type="match status" value="1"/>
</dbReference>
<protein>
    <submittedName>
        <fullName evidence="3">Putative lysosomal &amp; prostatic acid phosphatase</fullName>
    </submittedName>
</protein>
<dbReference type="InterPro" id="IPR029033">
    <property type="entry name" value="His_PPase_superfam"/>
</dbReference>
<dbReference type="PANTHER" id="PTHR11567:SF205">
    <property type="entry name" value="GH28721P-RELATED"/>
    <property type="match status" value="1"/>
</dbReference>
<dbReference type="GO" id="GO:0016791">
    <property type="term" value="F:phosphatase activity"/>
    <property type="evidence" value="ECO:0007669"/>
    <property type="project" value="UniProtKB-ARBA"/>
</dbReference>
<evidence type="ECO:0000256" key="1">
    <source>
        <dbReference type="ARBA" id="ARBA00005375"/>
    </source>
</evidence>
<dbReference type="Pfam" id="PF00328">
    <property type="entry name" value="His_Phos_2"/>
    <property type="match status" value="1"/>
</dbReference>
<accession>U5ES63</accession>
<dbReference type="AlphaFoldDB" id="U5ES63"/>
<feature type="chain" id="PRO_5004659638" evidence="2">
    <location>
        <begin position="26"/>
        <end position="390"/>
    </location>
</feature>
<feature type="signal peptide" evidence="2">
    <location>
        <begin position="1"/>
        <end position="25"/>
    </location>
</feature>